<feature type="domain" description="GS catalytic" evidence="3">
    <location>
        <begin position="512"/>
        <end position="847"/>
    </location>
</feature>
<dbReference type="AlphaFoldDB" id="A0A8T2VL87"/>
<keyword evidence="5" id="KW-1185">Reference proteome</keyword>
<dbReference type="InterPro" id="IPR014746">
    <property type="entry name" value="Gln_synth/guanido_kin_cat_dom"/>
</dbReference>
<evidence type="ECO:0000256" key="2">
    <source>
        <dbReference type="RuleBase" id="RU000384"/>
    </source>
</evidence>
<dbReference type="SMART" id="SM01230">
    <property type="entry name" value="Gln-synt_C"/>
    <property type="match status" value="1"/>
</dbReference>
<proteinExistence type="inferred from homology"/>
<dbReference type="SUPFAM" id="SSF51556">
    <property type="entry name" value="Metallo-dependent hydrolases"/>
    <property type="match status" value="1"/>
</dbReference>
<dbReference type="Gene3D" id="3.10.20.70">
    <property type="entry name" value="Glutamine synthetase, N-terminal domain"/>
    <property type="match status" value="1"/>
</dbReference>
<evidence type="ECO:0000256" key="1">
    <source>
        <dbReference type="PROSITE-ProRule" id="PRU01331"/>
    </source>
</evidence>
<dbReference type="OrthoDB" id="77835at2759"/>
<dbReference type="PROSITE" id="PS51987">
    <property type="entry name" value="GS_CATALYTIC"/>
    <property type="match status" value="1"/>
</dbReference>
<gene>
    <name evidence="4" type="ORF">KP509_01G080300</name>
</gene>
<dbReference type="PANTHER" id="PTHR43383:SF2">
    <property type="entry name" value="AMIDOHYDROLASE 2 FAMILY PROTEIN"/>
    <property type="match status" value="1"/>
</dbReference>
<dbReference type="SUPFAM" id="SSF55931">
    <property type="entry name" value="Glutamine synthetase/guanido kinase"/>
    <property type="match status" value="1"/>
</dbReference>
<dbReference type="OMA" id="SLTTKCF"/>
<dbReference type="Pfam" id="PF04909">
    <property type="entry name" value="Amidohydro_2"/>
    <property type="match status" value="1"/>
</dbReference>
<dbReference type="GO" id="GO:0004356">
    <property type="term" value="F:glutamine synthetase activity"/>
    <property type="evidence" value="ECO:0007669"/>
    <property type="project" value="InterPro"/>
</dbReference>
<sequence>MAPLTERELSLLRDRIYSAPLVDGHTRSLVDHQTSSIPFLCGFEETEGHVRETPIHTLSFKRGLREIASHYGCNPSLKSIEAHRQAFTLERLYFKCLESSNMSAVLIDDSLPLDKTCSFDWHKSVFPNAFRILQIETLTENVFKEVVGNRDKCTFDDFVDRFMSTLKEYSKQVVALKSMAGYHGALDIDPQVAKSEAENAFKRCIQPCASICNAEKCLSDYIFLCGLKVATECGLPLQVHTGFTKRGSDLVLINPLHLCPVLEDQQFTKSRLVLLHASYPFLKEAAYLSNQYPQVYLDFGLAVTKFSFKGLFSAVNELLETAPLNKILFSTDAYAFPEAIFLGIKWAREVLLQVLQCTCASGDLYFDEALEAASDILGGNANNLYQLSHAPNDTLNQVSKETDPSSTNNHKTGVKYVRLLWSDSSGQRRCRVVPKERFEKVVKTHGVGLTTCCMGMSSHVDGPAKDCGLNAVGEIRILPDSESKWIIPWSLEEELTLVDMHMTPGSPWEYCPRSTLKRLSAVLQAEFGLVMKAGFESEFYILKPDPEAKLKWVGLDNSSYCSSLSFDAASDLLFEISAALSLMDVNVQQLHAEAGCGQYEISLNYEPCLKAADDVLILRETVKALVQRRRLLATFLPKLFPNDIGSGSHVHVSLWAGDKNVFQGDSSEASHYGISKIGQEFLAGVFHHLPSILAFTAPLPNSYDRIKPQTWSGAHYCWGRENREAPLRTSCPPGTDLGVVSNFELKSFDGCANPHLGLAAILAAGIDGMRRHMKLSEPIDNDPSLVEESLKLLPTSLDQSTRELEQNSVLKQLIGTSLVKCIIAVRQSEIEFYKKEGDVARMLAERY</sequence>
<dbReference type="GO" id="GO:0016787">
    <property type="term" value="F:hydrolase activity"/>
    <property type="evidence" value="ECO:0007669"/>
    <property type="project" value="InterPro"/>
</dbReference>
<name>A0A8T2VL87_CERRI</name>
<reference evidence="4" key="1">
    <citation type="submission" date="2021-08" db="EMBL/GenBank/DDBJ databases">
        <title>WGS assembly of Ceratopteris richardii.</title>
        <authorList>
            <person name="Marchant D.B."/>
            <person name="Chen G."/>
            <person name="Jenkins J."/>
            <person name="Shu S."/>
            <person name="Leebens-Mack J."/>
            <person name="Grimwood J."/>
            <person name="Schmutz J."/>
            <person name="Soltis P."/>
            <person name="Soltis D."/>
            <person name="Chen Z.-H."/>
        </authorList>
    </citation>
    <scope>NUCLEOTIDE SEQUENCE</scope>
    <source>
        <strain evidence="4">Whitten #5841</strain>
        <tissue evidence="4">Leaf</tissue>
    </source>
</reference>
<dbReference type="Proteomes" id="UP000825935">
    <property type="component" value="Chromosome 1"/>
</dbReference>
<dbReference type="EMBL" id="CM035406">
    <property type="protein sequence ID" value="KAH7446884.1"/>
    <property type="molecule type" value="Genomic_DNA"/>
</dbReference>
<organism evidence="4 5">
    <name type="scientific">Ceratopteris richardii</name>
    <name type="common">Triangle waterfern</name>
    <dbReference type="NCBI Taxonomy" id="49495"/>
    <lineage>
        <taxon>Eukaryota</taxon>
        <taxon>Viridiplantae</taxon>
        <taxon>Streptophyta</taxon>
        <taxon>Embryophyta</taxon>
        <taxon>Tracheophyta</taxon>
        <taxon>Polypodiopsida</taxon>
        <taxon>Polypodiidae</taxon>
        <taxon>Polypodiales</taxon>
        <taxon>Pteridineae</taxon>
        <taxon>Pteridaceae</taxon>
        <taxon>Parkerioideae</taxon>
        <taxon>Ceratopteris</taxon>
    </lineage>
</organism>
<protein>
    <recommendedName>
        <fullName evidence="3">GS catalytic domain-containing protein</fullName>
    </recommendedName>
</protein>
<evidence type="ECO:0000313" key="4">
    <source>
        <dbReference type="EMBL" id="KAH7446884.1"/>
    </source>
</evidence>
<dbReference type="Gene3D" id="3.20.20.140">
    <property type="entry name" value="Metal-dependent hydrolases"/>
    <property type="match status" value="1"/>
</dbReference>
<dbReference type="Gene3D" id="3.30.590.10">
    <property type="entry name" value="Glutamine synthetase/guanido kinase, catalytic domain"/>
    <property type="match status" value="1"/>
</dbReference>
<dbReference type="PANTHER" id="PTHR43383">
    <property type="entry name" value="NODULIN 6"/>
    <property type="match status" value="1"/>
</dbReference>
<evidence type="ECO:0000259" key="3">
    <source>
        <dbReference type="PROSITE" id="PS51987"/>
    </source>
</evidence>
<dbReference type="InterPro" id="IPR032466">
    <property type="entry name" value="Metal_Hydrolase"/>
</dbReference>
<dbReference type="InterPro" id="IPR006680">
    <property type="entry name" value="Amidohydro-rel"/>
</dbReference>
<dbReference type="InterPro" id="IPR008146">
    <property type="entry name" value="Gln_synth_cat_dom"/>
</dbReference>
<comment type="similarity">
    <text evidence="1 2">Belongs to the glutamine synthetase family.</text>
</comment>
<evidence type="ECO:0000313" key="5">
    <source>
        <dbReference type="Proteomes" id="UP000825935"/>
    </source>
</evidence>
<dbReference type="Pfam" id="PF00120">
    <property type="entry name" value="Gln-synt_C"/>
    <property type="match status" value="1"/>
</dbReference>
<comment type="caution">
    <text evidence="4">The sequence shown here is derived from an EMBL/GenBank/DDBJ whole genome shotgun (WGS) entry which is preliminary data.</text>
</comment>
<dbReference type="FunFam" id="3.30.590.10:FF:000012">
    <property type="entry name" value="Glutamate-ammonia ligase"/>
    <property type="match status" value="1"/>
</dbReference>
<accession>A0A8T2VL87</accession>
<dbReference type="GO" id="GO:0006542">
    <property type="term" value="P:glutamine biosynthetic process"/>
    <property type="evidence" value="ECO:0007669"/>
    <property type="project" value="InterPro"/>
</dbReference>
<dbReference type="InterPro" id="IPR036651">
    <property type="entry name" value="Gln_synt_N_sf"/>
</dbReference>